<feature type="region of interest" description="Disordered" evidence="1">
    <location>
        <begin position="1"/>
        <end position="122"/>
    </location>
</feature>
<feature type="compositionally biased region" description="Basic residues" evidence="1">
    <location>
        <begin position="83"/>
        <end position="95"/>
    </location>
</feature>
<accession>A0A6J4T5N3</accession>
<dbReference type="AlphaFoldDB" id="A0A6J4T5N3"/>
<name>A0A6J4T5N3_9ACTN</name>
<evidence type="ECO:0000256" key="1">
    <source>
        <dbReference type="SAM" id="MobiDB-lite"/>
    </source>
</evidence>
<sequence length="122" mass="13049">EEGRSVHPARGVRAHPDGAAEPRLPLALHLGGQGVRAAEGHHRALSRGGADELPPAQGQARVRRRLQRRDDGGRDHPQARADRLHRRRQGVRHAGRGGIPDPHGRVGRGDAPGPSRGRGHGV</sequence>
<organism evidence="2">
    <name type="scientific">uncultured Solirubrobacteraceae bacterium</name>
    <dbReference type="NCBI Taxonomy" id="1162706"/>
    <lineage>
        <taxon>Bacteria</taxon>
        <taxon>Bacillati</taxon>
        <taxon>Actinomycetota</taxon>
        <taxon>Thermoleophilia</taxon>
        <taxon>Solirubrobacterales</taxon>
        <taxon>Solirubrobacteraceae</taxon>
        <taxon>environmental samples</taxon>
    </lineage>
</organism>
<dbReference type="EMBL" id="CADCVS010000348">
    <property type="protein sequence ID" value="CAA9514622.1"/>
    <property type="molecule type" value="Genomic_DNA"/>
</dbReference>
<feature type="non-terminal residue" evidence="2">
    <location>
        <position position="122"/>
    </location>
</feature>
<reference evidence="2" key="1">
    <citation type="submission" date="2020-02" db="EMBL/GenBank/DDBJ databases">
        <authorList>
            <person name="Meier V. D."/>
        </authorList>
    </citation>
    <scope>NUCLEOTIDE SEQUENCE</scope>
    <source>
        <strain evidence="2">AVDCRST_MAG30</strain>
    </source>
</reference>
<gene>
    <name evidence="2" type="ORF">AVDCRST_MAG30-2689</name>
</gene>
<feature type="compositionally biased region" description="Basic and acidic residues" evidence="1">
    <location>
        <begin position="68"/>
        <end position="82"/>
    </location>
</feature>
<feature type="non-terminal residue" evidence="2">
    <location>
        <position position="1"/>
    </location>
</feature>
<protein>
    <submittedName>
        <fullName evidence="2">Nitrogen regulatory protein P-II</fullName>
    </submittedName>
</protein>
<proteinExistence type="predicted"/>
<evidence type="ECO:0000313" key="2">
    <source>
        <dbReference type="EMBL" id="CAA9514622.1"/>
    </source>
</evidence>